<dbReference type="PANTHER" id="PTHR23253">
    <property type="entry name" value="EUKARYOTIC TRANSLATION INITIATION FACTOR 4 GAMMA"/>
    <property type="match status" value="1"/>
</dbReference>
<dbReference type="GO" id="GO:0003723">
    <property type="term" value="F:RNA binding"/>
    <property type="evidence" value="ECO:0007669"/>
    <property type="project" value="InterPro"/>
</dbReference>
<evidence type="ECO:0000256" key="3">
    <source>
        <dbReference type="ARBA" id="ARBA00022917"/>
    </source>
</evidence>
<keyword evidence="2" id="KW-0396">Initiation factor</keyword>
<dbReference type="InterPro" id="IPR016024">
    <property type="entry name" value="ARM-type_fold"/>
</dbReference>
<evidence type="ECO:0000256" key="2">
    <source>
        <dbReference type="ARBA" id="ARBA00022540"/>
    </source>
</evidence>
<evidence type="ECO:0000313" key="7">
    <source>
        <dbReference type="EMBL" id="NDV29631.1"/>
    </source>
</evidence>
<dbReference type="Pfam" id="PF02854">
    <property type="entry name" value="MIF4G"/>
    <property type="match status" value="1"/>
</dbReference>
<comment type="similarity">
    <text evidence="1">Belongs to the eukaryotic initiation factor 4G family.</text>
</comment>
<dbReference type="Gene3D" id="1.25.40.180">
    <property type="match status" value="2"/>
</dbReference>
<evidence type="ECO:0000256" key="1">
    <source>
        <dbReference type="ARBA" id="ARBA00005775"/>
    </source>
</evidence>
<dbReference type="SMART" id="SM00543">
    <property type="entry name" value="MIF4G"/>
    <property type="match status" value="1"/>
</dbReference>
<dbReference type="PANTHER" id="PTHR23253:SF9">
    <property type="entry name" value="EUKARYOTIC TRANSLATION INITIATION FACTOR 4 GAMMA 2"/>
    <property type="match status" value="1"/>
</dbReference>
<keyword evidence="4" id="KW-0175">Coiled coil</keyword>
<dbReference type="PROSITE" id="PS51366">
    <property type="entry name" value="MI"/>
    <property type="match status" value="1"/>
</dbReference>
<feature type="region of interest" description="Disordered" evidence="5">
    <location>
        <begin position="122"/>
        <end position="143"/>
    </location>
</feature>
<protein>
    <recommendedName>
        <fullName evidence="6">MI domain-containing protein</fullName>
    </recommendedName>
</protein>
<dbReference type="SUPFAM" id="SSF48371">
    <property type="entry name" value="ARM repeat"/>
    <property type="match status" value="2"/>
</dbReference>
<dbReference type="Pfam" id="PF02847">
    <property type="entry name" value="MA3"/>
    <property type="match status" value="1"/>
</dbReference>
<evidence type="ECO:0000256" key="5">
    <source>
        <dbReference type="SAM" id="MobiDB-lite"/>
    </source>
</evidence>
<feature type="compositionally biased region" description="Polar residues" evidence="5">
    <location>
        <begin position="1"/>
        <end position="28"/>
    </location>
</feature>
<keyword evidence="3" id="KW-0648">Protein biosynthesis</keyword>
<organism evidence="7">
    <name type="scientific">Arcella intermedia</name>
    <dbReference type="NCBI Taxonomy" id="1963864"/>
    <lineage>
        <taxon>Eukaryota</taxon>
        <taxon>Amoebozoa</taxon>
        <taxon>Tubulinea</taxon>
        <taxon>Elardia</taxon>
        <taxon>Arcellinida</taxon>
        <taxon>Sphaerothecina</taxon>
        <taxon>Arcellidae</taxon>
        <taxon>Arcella</taxon>
    </lineage>
</organism>
<evidence type="ECO:0000256" key="4">
    <source>
        <dbReference type="SAM" id="Coils"/>
    </source>
</evidence>
<dbReference type="GO" id="GO:0003743">
    <property type="term" value="F:translation initiation factor activity"/>
    <property type="evidence" value="ECO:0007669"/>
    <property type="project" value="UniProtKB-KW"/>
</dbReference>
<accession>A0A6B2KYA2</accession>
<sequence length="677" mass="77998">MQIEQSEVSKVPLTSSSSGGIPLESNTAKPAVEVDEDDWEFSNLEDHERKAIQLKSINLEHNEPTSNYSNWNQDSSSRNKIMYTRDFLMGFKTIYVQKPKELEVFHEIQPEAEKVLPKEKEFEKFPPKVPSHPPKATKPKFSGNWNDMKASEKLPPSHIAPPRHRITRGIDEETMLIRNIQSLLNKLTPDKFDMFLHRLLAMNISCTNTLIKLIFEKAVTEHRYCDLYARLCFEISSQSAAQNASLNNPLKNFKRLLIEHCQKEFNSKTQPPKISMELDVEKRLQLEESSKRIKIHNLGLVKFIGELFKFKMLSESVIHKCLMSLITKSQSSDDLENFCVLMNAVGKFLDHREAQPMMNGYFERIKYYGSLSTITYDKGPVVIPGTDIEILSRIRFLLLDLVELRNSKWVPRKEVQKSKTIKEVHEDIETGKKEKKDRLREIETRAKEAARNQRVLARKAPLRKEDKDHKQAVLLKPDQKPKSLDVLTPDLQKELKSIIIDYWNSEEPEEIIDFLKAHQQIMSLLFEELLLLSIENSEREQQLSSDIITQFVNLSVLSKSDVEKMFVKLMAKIPELALDFPKIGDYLGTFMGNGILMGYLSPNIFSKSPAMPELISMGQAEKVVGNTLRTIARKSEDKAKEIIFKNAINLRSFLKAPSNFDRFLDQYNLRAVLSEGK</sequence>
<dbReference type="InterPro" id="IPR003890">
    <property type="entry name" value="MIF4G-like_typ-3"/>
</dbReference>
<dbReference type="EMBL" id="GIBP01000662">
    <property type="protein sequence ID" value="NDV29631.1"/>
    <property type="molecule type" value="Transcribed_RNA"/>
</dbReference>
<name>A0A6B2KYA2_9EUKA</name>
<proteinExistence type="inferred from homology"/>
<evidence type="ECO:0000259" key="6">
    <source>
        <dbReference type="PROSITE" id="PS51366"/>
    </source>
</evidence>
<reference evidence="7" key="1">
    <citation type="journal article" date="2020" name="J. Eukaryot. Microbiol.">
        <title>De novo Sequencing, Assembly and Annotation of the Transcriptome for the Free-Living Testate Amoeba Arcella intermedia.</title>
        <authorList>
            <person name="Ribeiro G.M."/>
            <person name="Porfirio-Sousa A.L."/>
            <person name="Maurer-Alcala X.X."/>
            <person name="Katz L.A."/>
            <person name="Lahr D.J.G."/>
        </authorList>
    </citation>
    <scope>NUCLEOTIDE SEQUENCE</scope>
</reference>
<dbReference type="InterPro" id="IPR003891">
    <property type="entry name" value="Initiation_fac_eIF4g_MI"/>
</dbReference>
<dbReference type="AlphaFoldDB" id="A0A6B2KYA2"/>
<feature type="region of interest" description="Disordered" evidence="5">
    <location>
        <begin position="1"/>
        <end position="38"/>
    </location>
</feature>
<feature type="domain" description="MI" evidence="6">
    <location>
        <begin position="490"/>
        <end position="610"/>
    </location>
</feature>
<feature type="coiled-coil region" evidence="4">
    <location>
        <begin position="432"/>
        <end position="459"/>
    </location>
</feature>